<accession>A0A1A9WLQ2</accession>
<dbReference type="PANTHER" id="PTHR21398:SF4">
    <property type="entry name" value="AGAP002980-PA"/>
    <property type="match status" value="1"/>
</dbReference>
<name>A0A1A9WLQ2_9MUSC</name>
<protein>
    <submittedName>
        <fullName evidence="1">Uncharacterized protein</fullName>
    </submittedName>
</protein>
<evidence type="ECO:0000313" key="1">
    <source>
        <dbReference type="EnsemblMetazoa" id="GBRI024168-PA"/>
    </source>
</evidence>
<dbReference type="EnsemblMetazoa" id="GBRI024168-RA">
    <property type="protein sequence ID" value="GBRI024168-PA"/>
    <property type="gene ID" value="GBRI024168"/>
</dbReference>
<evidence type="ECO:0000313" key="2">
    <source>
        <dbReference type="Proteomes" id="UP000091820"/>
    </source>
</evidence>
<dbReference type="VEuPathDB" id="VectorBase:GBRI024168"/>
<keyword evidence="2" id="KW-1185">Reference proteome</keyword>
<reference evidence="1" key="2">
    <citation type="submission" date="2020-05" db="UniProtKB">
        <authorList>
            <consortium name="EnsemblMetazoa"/>
        </authorList>
    </citation>
    <scope>IDENTIFICATION</scope>
    <source>
        <strain evidence="1">IAEA</strain>
    </source>
</reference>
<dbReference type="Proteomes" id="UP000091820">
    <property type="component" value="Unassembled WGS sequence"/>
</dbReference>
<reference evidence="2" key="1">
    <citation type="submission" date="2014-03" db="EMBL/GenBank/DDBJ databases">
        <authorList>
            <person name="Aksoy S."/>
            <person name="Warren W."/>
            <person name="Wilson R.K."/>
        </authorList>
    </citation>
    <scope>NUCLEOTIDE SEQUENCE [LARGE SCALE GENOMIC DNA]</scope>
    <source>
        <strain evidence="2">IAEA</strain>
    </source>
</reference>
<dbReference type="InterPro" id="IPR006631">
    <property type="entry name" value="DM4_12"/>
</dbReference>
<proteinExistence type="predicted"/>
<organism evidence="1 2">
    <name type="scientific">Glossina brevipalpis</name>
    <dbReference type="NCBI Taxonomy" id="37001"/>
    <lineage>
        <taxon>Eukaryota</taxon>
        <taxon>Metazoa</taxon>
        <taxon>Ecdysozoa</taxon>
        <taxon>Arthropoda</taxon>
        <taxon>Hexapoda</taxon>
        <taxon>Insecta</taxon>
        <taxon>Pterygota</taxon>
        <taxon>Neoptera</taxon>
        <taxon>Endopterygota</taxon>
        <taxon>Diptera</taxon>
        <taxon>Brachycera</taxon>
        <taxon>Muscomorpha</taxon>
        <taxon>Hippoboscoidea</taxon>
        <taxon>Glossinidae</taxon>
        <taxon>Glossina</taxon>
    </lineage>
</organism>
<dbReference type="AlphaFoldDB" id="A0A1A9WLQ2"/>
<dbReference type="PANTHER" id="PTHR21398">
    <property type="entry name" value="AGAP007094-PA"/>
    <property type="match status" value="1"/>
</dbReference>
<dbReference type="SMART" id="SM00718">
    <property type="entry name" value="DM4_12"/>
    <property type="match status" value="1"/>
</dbReference>
<dbReference type="Pfam" id="PF07841">
    <property type="entry name" value="DM4_12"/>
    <property type="match status" value="1"/>
</dbReference>
<sequence length="290" mass="34726">MWKRCLEWGFKTKFFQEPPENIPFEFLRSGEHFVNYLQTARRILIASISVPITELLPERSFFIDWCFQMSYDLPHSLSSFYNTPIWPDRKKSKHQKRETNVMNQTLWDKYNTITFAKRHPSDFTIEELYQGIENILESYGYDASCLLLSICELARHPFADDHINILTNILTFVLSPSLHGDFDHYKQLNYEIYKAAELNGFLDRNCSNIYFEFLGVTLPIILASPKRSLRVFYNIQLQYVPPPDPIYWWSFLNSTTFESRYMRSVHLQMPYDKSRSLVYEYLENIFRKYK</sequence>